<keyword evidence="1" id="KW-0472">Membrane</keyword>
<dbReference type="AlphaFoldDB" id="A0A830GSV4"/>
<feature type="transmembrane region" description="Helical" evidence="1">
    <location>
        <begin position="189"/>
        <end position="209"/>
    </location>
</feature>
<evidence type="ECO:0000256" key="1">
    <source>
        <dbReference type="SAM" id="Phobius"/>
    </source>
</evidence>
<feature type="transmembrane region" description="Helical" evidence="1">
    <location>
        <begin position="12"/>
        <end position="29"/>
    </location>
</feature>
<name>A0A830GSV4_9CREN</name>
<proteinExistence type="predicted"/>
<evidence type="ECO:0000313" key="3">
    <source>
        <dbReference type="Proteomes" id="UP000610960"/>
    </source>
</evidence>
<keyword evidence="1" id="KW-1133">Transmembrane helix</keyword>
<dbReference type="OrthoDB" id="386976at2157"/>
<feature type="transmembrane region" description="Helical" evidence="1">
    <location>
        <begin position="124"/>
        <end position="142"/>
    </location>
</feature>
<keyword evidence="1" id="KW-0812">Transmembrane</keyword>
<feature type="transmembrane region" description="Helical" evidence="1">
    <location>
        <begin position="154"/>
        <end position="177"/>
    </location>
</feature>
<gene>
    <name evidence="2" type="ORF">GCM10007981_01040</name>
</gene>
<evidence type="ECO:0000313" key="2">
    <source>
        <dbReference type="EMBL" id="GGP19025.1"/>
    </source>
</evidence>
<organism evidence="2 3">
    <name type="scientific">Thermocladium modestius</name>
    <dbReference type="NCBI Taxonomy" id="62609"/>
    <lineage>
        <taxon>Archaea</taxon>
        <taxon>Thermoproteota</taxon>
        <taxon>Thermoprotei</taxon>
        <taxon>Thermoproteales</taxon>
        <taxon>Thermoproteaceae</taxon>
        <taxon>Thermocladium</taxon>
    </lineage>
</organism>
<sequence>MSKPINPNTVLLELAAIFITADTALYVAYNSFMGGVMPIYAFALLSYTFIIAALVFIFDRITSNKYSRDERGLIDSLRMVDTALFTASVLAYSFVALMLEERLFGSNYIVWVPTARADNAFMDLYYVLDSTAVPYLEFALFVKRLPRLAGPLKACAFFAAIQALGALNVMVMLYQVAINAGYYALVFYLYRRINNVKALLAPFVIYLLIKLV</sequence>
<comment type="caution">
    <text evidence="2">The sequence shown here is derived from an EMBL/GenBank/DDBJ whole genome shotgun (WGS) entry which is preliminary data.</text>
</comment>
<keyword evidence="3" id="KW-1185">Reference proteome</keyword>
<dbReference type="RefSeq" id="WP_188595522.1">
    <property type="nucleotide sequence ID" value="NZ_BMNL01000001.1"/>
</dbReference>
<reference evidence="2" key="2">
    <citation type="submission" date="2020-09" db="EMBL/GenBank/DDBJ databases">
        <authorList>
            <person name="Sun Q."/>
            <person name="Ohkuma M."/>
        </authorList>
    </citation>
    <scope>NUCLEOTIDE SEQUENCE</scope>
    <source>
        <strain evidence="2">JCM 10088</strain>
    </source>
</reference>
<dbReference type="EMBL" id="BMNL01000001">
    <property type="protein sequence ID" value="GGP19025.1"/>
    <property type="molecule type" value="Genomic_DNA"/>
</dbReference>
<reference evidence="2" key="1">
    <citation type="journal article" date="2014" name="Int. J. Syst. Evol. Microbiol.">
        <title>Complete genome sequence of Corynebacterium casei LMG S-19264T (=DSM 44701T), isolated from a smear-ripened cheese.</title>
        <authorList>
            <consortium name="US DOE Joint Genome Institute (JGI-PGF)"/>
            <person name="Walter F."/>
            <person name="Albersmeier A."/>
            <person name="Kalinowski J."/>
            <person name="Ruckert C."/>
        </authorList>
    </citation>
    <scope>NUCLEOTIDE SEQUENCE</scope>
    <source>
        <strain evidence="2">JCM 10088</strain>
    </source>
</reference>
<accession>A0A830GSV4</accession>
<feature type="transmembrane region" description="Helical" evidence="1">
    <location>
        <begin position="35"/>
        <end position="58"/>
    </location>
</feature>
<dbReference type="Proteomes" id="UP000610960">
    <property type="component" value="Unassembled WGS sequence"/>
</dbReference>
<feature type="transmembrane region" description="Helical" evidence="1">
    <location>
        <begin position="79"/>
        <end position="99"/>
    </location>
</feature>
<protein>
    <submittedName>
        <fullName evidence="2">Uncharacterized protein</fullName>
    </submittedName>
</protein>